<name>A0A8S1DAT6_9INSE</name>
<evidence type="ECO:0000313" key="2">
    <source>
        <dbReference type="EMBL" id="CAB3379774.1"/>
    </source>
</evidence>
<evidence type="ECO:0000313" key="3">
    <source>
        <dbReference type="Proteomes" id="UP000494165"/>
    </source>
</evidence>
<gene>
    <name evidence="2" type="ORF">CLODIP_2_CD11554</name>
</gene>
<protein>
    <submittedName>
        <fullName evidence="2">Uncharacterized protein</fullName>
    </submittedName>
</protein>
<evidence type="ECO:0000256" key="1">
    <source>
        <dbReference type="SAM" id="MobiDB-lite"/>
    </source>
</evidence>
<proteinExistence type="predicted"/>
<sequence length="142" mass="17093">MEESDPESSLESDSNQERQKVPDSPYYFGQTNSTLIPDRVRLKNLSKEIDAMLKTLAKMKKELKVKRNRRRRAGPSQKVIKFYRYVFYHVFNSAEQKIETKKRKIENRKELLDHRPNKITRQPKKIPVPKNANERRYRMRQT</sequence>
<keyword evidence="3" id="KW-1185">Reference proteome</keyword>
<feature type="region of interest" description="Disordered" evidence="1">
    <location>
        <begin position="1"/>
        <end position="32"/>
    </location>
</feature>
<feature type="region of interest" description="Disordered" evidence="1">
    <location>
        <begin position="106"/>
        <end position="142"/>
    </location>
</feature>
<dbReference type="EMBL" id="CADEPI010000195">
    <property type="protein sequence ID" value="CAB3379774.1"/>
    <property type="molecule type" value="Genomic_DNA"/>
</dbReference>
<feature type="compositionally biased region" description="Basic and acidic residues" evidence="1">
    <location>
        <begin position="107"/>
        <end position="116"/>
    </location>
</feature>
<comment type="caution">
    <text evidence="2">The sequence shown here is derived from an EMBL/GenBank/DDBJ whole genome shotgun (WGS) entry which is preliminary data.</text>
</comment>
<dbReference type="Proteomes" id="UP000494165">
    <property type="component" value="Unassembled WGS sequence"/>
</dbReference>
<reference evidence="2 3" key="1">
    <citation type="submission" date="2020-04" db="EMBL/GenBank/DDBJ databases">
        <authorList>
            <person name="Alioto T."/>
            <person name="Alioto T."/>
            <person name="Gomez Garrido J."/>
        </authorList>
    </citation>
    <scope>NUCLEOTIDE SEQUENCE [LARGE SCALE GENOMIC DNA]</scope>
</reference>
<accession>A0A8S1DAT6</accession>
<dbReference type="AlphaFoldDB" id="A0A8S1DAT6"/>
<feature type="compositionally biased region" description="Acidic residues" evidence="1">
    <location>
        <begin position="1"/>
        <end position="10"/>
    </location>
</feature>
<organism evidence="2 3">
    <name type="scientific">Cloeon dipterum</name>
    <dbReference type="NCBI Taxonomy" id="197152"/>
    <lineage>
        <taxon>Eukaryota</taxon>
        <taxon>Metazoa</taxon>
        <taxon>Ecdysozoa</taxon>
        <taxon>Arthropoda</taxon>
        <taxon>Hexapoda</taxon>
        <taxon>Insecta</taxon>
        <taxon>Pterygota</taxon>
        <taxon>Palaeoptera</taxon>
        <taxon>Ephemeroptera</taxon>
        <taxon>Pisciforma</taxon>
        <taxon>Baetidae</taxon>
        <taxon>Cloeon</taxon>
    </lineage>
</organism>